<proteinExistence type="inferred from homology"/>
<feature type="transmembrane region" description="Helical" evidence="7">
    <location>
        <begin position="280"/>
        <end position="299"/>
    </location>
</feature>
<evidence type="ECO:0000313" key="9">
    <source>
        <dbReference type="EMBL" id="KRK97350.1"/>
    </source>
</evidence>
<comment type="caution">
    <text evidence="9">The sequence shown here is derived from an EMBL/GenBank/DDBJ whole genome shotgun (WGS) entry which is preliminary data.</text>
</comment>
<dbReference type="AlphaFoldDB" id="A0A0R1LN91"/>
<evidence type="ECO:0000256" key="3">
    <source>
        <dbReference type="ARBA" id="ARBA00022475"/>
    </source>
</evidence>
<dbReference type="InterPro" id="IPR023908">
    <property type="entry name" value="xxxLxxG_rpt"/>
</dbReference>
<organism evidence="9 10">
    <name type="scientific">Secundilactobacillus odoratitofui DSM 19909 = JCM 15043</name>
    <dbReference type="NCBI Taxonomy" id="1423776"/>
    <lineage>
        <taxon>Bacteria</taxon>
        <taxon>Bacillati</taxon>
        <taxon>Bacillota</taxon>
        <taxon>Bacilli</taxon>
        <taxon>Lactobacillales</taxon>
        <taxon>Lactobacillaceae</taxon>
        <taxon>Secundilactobacillus</taxon>
    </lineage>
</organism>
<comment type="subcellular location">
    <subcellularLocation>
        <location evidence="1">Cell membrane</location>
        <topology evidence="1">Multi-pass membrane protein</topology>
    </subcellularLocation>
</comment>
<protein>
    <submittedName>
        <fullName evidence="9">RND superfamily resistance-nodulation-cell division proton (H+) antiporter</fullName>
    </submittedName>
</protein>
<feature type="transmembrane region" description="Helical" evidence="7">
    <location>
        <begin position="924"/>
        <end position="945"/>
    </location>
</feature>
<feature type="transmembrane region" description="Helical" evidence="7">
    <location>
        <begin position="821"/>
        <end position="845"/>
    </location>
</feature>
<feature type="transmembrane region" description="Helical" evidence="7">
    <location>
        <begin position="897"/>
        <end position="918"/>
    </location>
</feature>
<name>A0A0R1LN91_9LACO</name>
<dbReference type="STRING" id="1423776.FD04_GL001367"/>
<keyword evidence="5 7" id="KW-1133">Transmembrane helix</keyword>
<keyword evidence="10" id="KW-1185">Reference proteome</keyword>
<feature type="transmembrane region" description="Helical" evidence="7">
    <location>
        <begin position="795"/>
        <end position="814"/>
    </location>
</feature>
<feature type="transmembrane region" description="Helical" evidence="7">
    <location>
        <begin position="857"/>
        <end position="876"/>
    </location>
</feature>
<feature type="domain" description="Membrane transport protein MMPL" evidence="8">
    <location>
        <begin position="47"/>
        <end position="357"/>
    </location>
</feature>
<feature type="transmembrane region" description="Helical" evidence="7">
    <location>
        <begin position="233"/>
        <end position="252"/>
    </location>
</feature>
<keyword evidence="4 7" id="KW-0812">Transmembrane</keyword>
<dbReference type="PANTHER" id="PTHR33406">
    <property type="entry name" value="MEMBRANE PROTEIN MJ1562-RELATED"/>
    <property type="match status" value="1"/>
</dbReference>
<evidence type="ECO:0000256" key="1">
    <source>
        <dbReference type="ARBA" id="ARBA00004651"/>
    </source>
</evidence>
<feature type="transmembrane region" description="Helical" evidence="7">
    <location>
        <begin position="356"/>
        <end position="378"/>
    </location>
</feature>
<dbReference type="Pfam" id="PF03176">
    <property type="entry name" value="MMPL"/>
    <property type="match status" value="2"/>
</dbReference>
<gene>
    <name evidence="9" type="ORF">FD04_GL001367</name>
</gene>
<evidence type="ECO:0000256" key="6">
    <source>
        <dbReference type="ARBA" id="ARBA00023136"/>
    </source>
</evidence>
<feature type="transmembrane region" description="Helical" evidence="7">
    <location>
        <begin position="305"/>
        <end position="326"/>
    </location>
</feature>
<keyword evidence="9" id="KW-0132">Cell division</keyword>
<keyword evidence="6 7" id="KW-0472">Membrane</keyword>
<keyword evidence="3" id="KW-1003">Cell membrane</keyword>
<accession>A0A0R1LN91</accession>
<evidence type="ECO:0000256" key="7">
    <source>
        <dbReference type="SAM" id="Phobius"/>
    </source>
</evidence>
<evidence type="ECO:0000259" key="8">
    <source>
        <dbReference type="Pfam" id="PF03176"/>
    </source>
</evidence>
<keyword evidence="9" id="KW-0131">Cell cycle</keyword>
<dbReference type="InterPro" id="IPR050545">
    <property type="entry name" value="Mycobact_MmpL"/>
</dbReference>
<dbReference type="GO" id="GO:0051301">
    <property type="term" value="P:cell division"/>
    <property type="evidence" value="ECO:0007669"/>
    <property type="project" value="UniProtKB-KW"/>
</dbReference>
<dbReference type="EMBL" id="AZEE01000029">
    <property type="protein sequence ID" value="KRK97350.1"/>
    <property type="molecule type" value="Genomic_DNA"/>
</dbReference>
<evidence type="ECO:0000256" key="2">
    <source>
        <dbReference type="ARBA" id="ARBA00010157"/>
    </source>
</evidence>
<dbReference type="NCBIfam" id="TIGR03057">
    <property type="entry name" value="xxxLxxG_by_4"/>
    <property type="match status" value="1"/>
</dbReference>
<comment type="similarity">
    <text evidence="2">Belongs to the resistance-nodulation-cell division (RND) (TC 2.A.6) family. MmpL subfamily.</text>
</comment>
<feature type="transmembrane region" description="Helical" evidence="7">
    <location>
        <begin position="179"/>
        <end position="196"/>
    </location>
</feature>
<dbReference type="PANTHER" id="PTHR33406:SF6">
    <property type="entry name" value="MEMBRANE PROTEIN YDGH-RELATED"/>
    <property type="match status" value="1"/>
</dbReference>
<dbReference type="Proteomes" id="UP000051160">
    <property type="component" value="Unassembled WGS sequence"/>
</dbReference>
<evidence type="ECO:0000313" key="10">
    <source>
        <dbReference type="Proteomes" id="UP000051160"/>
    </source>
</evidence>
<dbReference type="OrthoDB" id="9782006at2"/>
<feature type="domain" description="Membrane transport protein MMPL" evidence="8">
    <location>
        <begin position="640"/>
        <end position="941"/>
    </location>
</feature>
<dbReference type="InterPro" id="IPR004869">
    <property type="entry name" value="MMPL_dom"/>
</dbReference>
<dbReference type="GO" id="GO:0005886">
    <property type="term" value="C:plasma membrane"/>
    <property type="evidence" value="ECO:0007669"/>
    <property type="project" value="UniProtKB-SubCell"/>
</dbReference>
<dbReference type="Gene3D" id="1.20.1640.10">
    <property type="entry name" value="Multidrug efflux transporter AcrB transmembrane domain"/>
    <property type="match status" value="2"/>
</dbReference>
<dbReference type="Gene3D" id="1.10.287.950">
    <property type="entry name" value="Methyl-accepting chemotaxis protein"/>
    <property type="match status" value="1"/>
</dbReference>
<dbReference type="PATRIC" id="fig|1423776.4.peg.1386"/>
<evidence type="ECO:0000256" key="4">
    <source>
        <dbReference type="ARBA" id="ARBA00022692"/>
    </source>
</evidence>
<reference evidence="9 10" key="1">
    <citation type="journal article" date="2015" name="Genome Announc.">
        <title>Expanding the biotechnology potential of lactobacilli through comparative genomics of 213 strains and associated genera.</title>
        <authorList>
            <person name="Sun Z."/>
            <person name="Harris H.M."/>
            <person name="McCann A."/>
            <person name="Guo C."/>
            <person name="Argimon S."/>
            <person name="Zhang W."/>
            <person name="Yang X."/>
            <person name="Jeffery I.B."/>
            <person name="Cooney J.C."/>
            <person name="Kagawa T.F."/>
            <person name="Liu W."/>
            <person name="Song Y."/>
            <person name="Salvetti E."/>
            <person name="Wrobel A."/>
            <person name="Rasinkangas P."/>
            <person name="Parkhill J."/>
            <person name="Rea M.C."/>
            <person name="O'Sullivan O."/>
            <person name="Ritari J."/>
            <person name="Douillard F.P."/>
            <person name="Paul Ross R."/>
            <person name="Yang R."/>
            <person name="Briner A.E."/>
            <person name="Felis G.E."/>
            <person name="de Vos W.M."/>
            <person name="Barrangou R."/>
            <person name="Klaenhammer T.R."/>
            <person name="Caufield P.W."/>
            <person name="Cui Y."/>
            <person name="Zhang H."/>
            <person name="O'Toole P.W."/>
        </authorList>
    </citation>
    <scope>NUCLEOTIDE SEQUENCE [LARGE SCALE GENOMIC DNA]</scope>
    <source>
        <strain evidence="9 10">DSM 19909</strain>
    </source>
</reference>
<dbReference type="SUPFAM" id="SSF82866">
    <property type="entry name" value="Multidrug efflux transporter AcrB transmembrane domain"/>
    <property type="match status" value="2"/>
</dbReference>
<evidence type="ECO:0000256" key="5">
    <source>
        <dbReference type="ARBA" id="ARBA00022989"/>
    </source>
</evidence>
<sequence>MQVFIKKHGLAALLWAVLIIATIMAMPNVSQLVRDKGAVTLPASVQSEVAQTIDRKSVHNQSVRSLIVVFNKQQGHLTVQDQKRINHSIHQIKSDSNLDILSMTSASDNAAAKQQLSSKDQTTQLAMISLSSRKQVHQQAQQLRQYLKISGLRTYVTGSALLNDDFSTTTQAGLKKTEIIAAVFIFIVLILVFRSILIPIISLLTVGIAYLVSASLVMNLAQHFNFPISNFTQIFMVVVLFGIGTDYNILLYNRFKEELAAGLSVDESTRIARNRAGRTILYSGSSVFIGFAVLALAKFSFYQSAVGVAIGILVLLAVLLTLNPFFMATLGQRMFWPSQNIATHGTNRIWRSLAKFAMNHTIMTVIATLVIFTPLLLFSQQKLNFNSADELPNTIESKAGYNLIQKHYPAGMSGPSTLYIDAKHSLNNQQDLGTVDDLTNYLKAEPGVKQVSSVTQPGGHKIKQLYLKQQLGQLVTGLNQANKGLSQVEAGLSKANTQLASANNTQSTTQLNQLTTGTSQLQSGAKKLSQGISTYTAGVTQVANGTHQLASGTSSLGQSVGQLTTGSQQLTNGLSQFQTQTKQISALATGTSQLTNSSAMLSNGLGQLSSAISPFSSSLSKLNSGTQRLASQSTQLVSGAQSVATGSAQVNTGVKQLQSKIVAMQAQVKQLRSGLSSANQALVKIGAGTTSIKQYLAALQTSYVGNQFYIPQQTLNSSTFKPSLDAFMADNHRITKITIVLNSDPSTTKSAHRLQTITSDVHAKLKHSSLSHATVAIGGQTSQTADLESLSNTDFNRTAIIMLIGIGLALILVTRSLIQPLAIIGTLMVTYISALTVTRFLSSWLLGQALLTWNTPFFSFIMLIALGVDYSIFLMMRYRDDAAKIPDVRKRIINASAIIGTVVLSAALILGGTFAALMPSGVLTLIQVALTVIVGLIILVILLPITMSIMVKWTYPYVHDKFYEQQSSKSDHE</sequence>
<dbReference type="RefSeq" id="WP_056948282.1">
    <property type="nucleotide sequence ID" value="NZ_AZEE01000029.1"/>
</dbReference>